<keyword evidence="2" id="KW-1133">Transmembrane helix</keyword>
<gene>
    <name evidence="3" type="ORF">ACFPQ6_03395</name>
</gene>
<keyword evidence="2" id="KW-0472">Membrane</keyword>
<accession>A0ABW1DI08</accession>
<dbReference type="RefSeq" id="WP_380046412.1">
    <property type="nucleotide sequence ID" value="NZ_JBHSOH010000005.1"/>
</dbReference>
<feature type="compositionally biased region" description="Low complexity" evidence="1">
    <location>
        <begin position="133"/>
        <end position="161"/>
    </location>
</feature>
<feature type="compositionally biased region" description="Low complexity" evidence="1">
    <location>
        <begin position="317"/>
        <end position="362"/>
    </location>
</feature>
<feature type="region of interest" description="Disordered" evidence="1">
    <location>
        <begin position="125"/>
        <end position="161"/>
    </location>
</feature>
<feature type="transmembrane region" description="Helical" evidence="2">
    <location>
        <begin position="12"/>
        <end position="29"/>
    </location>
</feature>
<feature type="compositionally biased region" description="Low complexity" evidence="1">
    <location>
        <begin position="61"/>
        <end position="73"/>
    </location>
</feature>
<dbReference type="EMBL" id="JBHSOH010000005">
    <property type="protein sequence ID" value="MFC5847346.1"/>
    <property type="molecule type" value="Genomic_DNA"/>
</dbReference>
<reference evidence="4" key="1">
    <citation type="journal article" date="2019" name="Int. J. Syst. Evol. Microbiol.">
        <title>The Global Catalogue of Microorganisms (GCM) 10K type strain sequencing project: providing services to taxonomists for standard genome sequencing and annotation.</title>
        <authorList>
            <consortium name="The Broad Institute Genomics Platform"/>
            <consortium name="The Broad Institute Genome Sequencing Center for Infectious Disease"/>
            <person name="Wu L."/>
            <person name="Ma J."/>
        </authorList>
    </citation>
    <scope>NUCLEOTIDE SEQUENCE [LARGE SCALE GENOMIC DNA]</scope>
    <source>
        <strain evidence="4">CGMCC 1.15053</strain>
    </source>
</reference>
<dbReference type="Proteomes" id="UP001595979">
    <property type="component" value="Unassembled WGS sequence"/>
</dbReference>
<comment type="caution">
    <text evidence="3">The sequence shown here is derived from an EMBL/GenBank/DDBJ whole genome shotgun (WGS) entry which is preliminary data.</text>
</comment>
<protein>
    <submittedName>
        <fullName evidence="3">Uncharacterized protein</fullName>
    </submittedName>
</protein>
<evidence type="ECO:0000313" key="3">
    <source>
        <dbReference type="EMBL" id="MFC5847346.1"/>
    </source>
</evidence>
<proteinExistence type="predicted"/>
<organism evidence="3 4">
    <name type="scientific">Deinococcus petrolearius</name>
    <dbReference type="NCBI Taxonomy" id="1751295"/>
    <lineage>
        <taxon>Bacteria</taxon>
        <taxon>Thermotogati</taxon>
        <taxon>Deinococcota</taxon>
        <taxon>Deinococci</taxon>
        <taxon>Deinococcales</taxon>
        <taxon>Deinococcaceae</taxon>
        <taxon>Deinococcus</taxon>
    </lineage>
</organism>
<sequence length="463" mass="43789">MKGLNLTREMKLVLVLLLMVALIGGWFVVTNRSAPDPVAATPAAQPGEAQPTASTAAPARSGETGTAAPAASTPLATGGQIEVATLPPFPVPGAAASGAALTPAPGGINPDQALLTLGASNPFRPLQLAPVEGSGPPATPSADAAASQDTGTAPAGAQATGPITVPQEAAPVARVPAPAAPVPVTPVPVTPVPEPRRTATANPVGGAVPITRLPGTGSGTSDTGRAASGSADTGRAVPNVVAVSGGALPTVTVPGAQAPARPATASGAARPGAATPAAAVPGAATPRGTTPVATPPAAPAPVAPPIVGVTAPRETQAAPVGTAAAGGAAAGGAPASGTQAGTSQAGTSPADAASGSAAGGEAPTLAVPTPQVITRLGQSGAPAAGTPAAGTALDRVLAERGVRLDGVVLGPVNTAVFRTGGGFVVVSVGQTLPDTDVVLREVTATTATLALGDNVTTLQLEQR</sequence>
<keyword evidence="2" id="KW-0812">Transmembrane</keyword>
<feature type="region of interest" description="Disordered" evidence="1">
    <location>
        <begin position="188"/>
        <end position="233"/>
    </location>
</feature>
<evidence type="ECO:0000313" key="4">
    <source>
        <dbReference type="Proteomes" id="UP001595979"/>
    </source>
</evidence>
<feature type="region of interest" description="Disordered" evidence="1">
    <location>
        <begin position="317"/>
        <end position="364"/>
    </location>
</feature>
<keyword evidence="4" id="KW-1185">Reference proteome</keyword>
<feature type="region of interest" description="Disordered" evidence="1">
    <location>
        <begin position="38"/>
        <end position="73"/>
    </location>
</feature>
<feature type="compositionally biased region" description="Low complexity" evidence="1">
    <location>
        <begin position="254"/>
        <end position="292"/>
    </location>
</feature>
<evidence type="ECO:0000256" key="2">
    <source>
        <dbReference type="SAM" id="Phobius"/>
    </source>
</evidence>
<feature type="region of interest" description="Disordered" evidence="1">
    <location>
        <begin position="254"/>
        <end position="299"/>
    </location>
</feature>
<evidence type="ECO:0000256" key="1">
    <source>
        <dbReference type="SAM" id="MobiDB-lite"/>
    </source>
</evidence>
<name>A0ABW1DI08_9DEIO</name>